<organism evidence="2 3">
    <name type="scientific">Couchioplanes caeruleus subsp. caeruleus</name>
    <dbReference type="NCBI Taxonomy" id="56427"/>
    <lineage>
        <taxon>Bacteria</taxon>
        <taxon>Bacillati</taxon>
        <taxon>Actinomycetota</taxon>
        <taxon>Actinomycetes</taxon>
        <taxon>Micromonosporales</taxon>
        <taxon>Micromonosporaceae</taxon>
        <taxon>Couchioplanes</taxon>
    </lineage>
</organism>
<evidence type="ECO:0000256" key="1">
    <source>
        <dbReference type="SAM" id="SignalP"/>
    </source>
</evidence>
<dbReference type="RefSeq" id="WP_071809718.1">
    <property type="nucleotide sequence ID" value="NZ_MEIA01000541.1"/>
</dbReference>
<gene>
    <name evidence="2" type="ORF">BG844_35075</name>
</gene>
<keyword evidence="1" id="KW-0732">Signal</keyword>
<feature type="chain" id="PRO_5009664394" evidence="1">
    <location>
        <begin position="35"/>
        <end position="194"/>
    </location>
</feature>
<keyword evidence="3" id="KW-1185">Reference proteome</keyword>
<dbReference type="Proteomes" id="UP000182486">
    <property type="component" value="Unassembled WGS sequence"/>
</dbReference>
<comment type="caution">
    <text evidence="2">The sequence shown here is derived from an EMBL/GenBank/DDBJ whole genome shotgun (WGS) entry which is preliminary data.</text>
</comment>
<dbReference type="EMBL" id="MEIA01000541">
    <property type="protein sequence ID" value="OJF09883.1"/>
    <property type="molecule type" value="Genomic_DNA"/>
</dbReference>
<accession>A0A1K0GL13</accession>
<proteinExistence type="predicted"/>
<evidence type="ECO:0000313" key="3">
    <source>
        <dbReference type="Proteomes" id="UP000182486"/>
    </source>
</evidence>
<evidence type="ECO:0000313" key="2">
    <source>
        <dbReference type="EMBL" id="OJF09883.1"/>
    </source>
</evidence>
<protein>
    <submittedName>
        <fullName evidence="2">Uncharacterized protein</fullName>
    </submittedName>
</protein>
<sequence>MLHCMMLINSMKWLAAAAGAAGLAATVGAGPAFAADQPAETVDLVADAATVSGVVGETVPLSLQIRHAGTAYIYPATTEAADQPGAFFAVPSGTAVTAVPSGCIAVVDGRIDIANWRMPGQSMYWCQGPVIELDGYMPGQIGTWTFDLKINEAEVLPGSLTAHLNCDAAECRDVDPANDAAPVTVNLATEPATA</sequence>
<dbReference type="AlphaFoldDB" id="A0A1K0GL13"/>
<name>A0A1K0GL13_9ACTN</name>
<reference evidence="2 3" key="1">
    <citation type="submission" date="2016-09" db="EMBL/GenBank/DDBJ databases">
        <title>Couchioplanes caeruleus draft genome sequence.</title>
        <authorList>
            <person name="Sheehan J."/>
            <person name="Caffrey P."/>
        </authorList>
    </citation>
    <scope>NUCLEOTIDE SEQUENCE [LARGE SCALE GENOMIC DNA]</scope>
    <source>
        <strain evidence="2 3">DSM 43634</strain>
    </source>
</reference>
<feature type="signal peptide" evidence="1">
    <location>
        <begin position="1"/>
        <end position="34"/>
    </location>
</feature>